<name>A0A8G2CHW2_ACIRU</name>
<sequence length="139" mass="15112">MTTRSIRIITSAAYVEQELAAEFGQIPPSFLSIGVSPLYEAQIKYLGLGDPIYLTIPEGFSPRRYDQERLHELGVVLVPVPEGLKLGESIVYAINFIASTSVSVQLLHGDTLIEDLPIGLAAFIHEGVSFNSSTISYAT</sequence>
<reference evidence="1 2" key="1">
    <citation type="submission" date="2017-01" db="EMBL/GenBank/DDBJ databases">
        <authorList>
            <person name="Varghese N."/>
            <person name="Submissions S."/>
        </authorList>
    </citation>
    <scope>NUCLEOTIDE SEQUENCE [LARGE SCALE GENOMIC DNA]</scope>
    <source>
        <strain evidence="1 2">ATCC 35905</strain>
    </source>
</reference>
<dbReference type="EMBL" id="FTNE01000001">
    <property type="protein sequence ID" value="SIQ10986.1"/>
    <property type="molecule type" value="Genomic_DNA"/>
</dbReference>
<proteinExistence type="predicted"/>
<gene>
    <name evidence="1" type="ORF">SAMN05421828_101308</name>
</gene>
<dbReference type="Proteomes" id="UP000186308">
    <property type="component" value="Unassembled WGS sequence"/>
</dbReference>
<evidence type="ECO:0000313" key="2">
    <source>
        <dbReference type="Proteomes" id="UP000186308"/>
    </source>
</evidence>
<evidence type="ECO:0000313" key="1">
    <source>
        <dbReference type="EMBL" id="SIQ10986.1"/>
    </source>
</evidence>
<keyword evidence="2" id="KW-1185">Reference proteome</keyword>
<protein>
    <submittedName>
        <fullName evidence="1">Uncharacterized protein</fullName>
    </submittedName>
</protein>
<dbReference type="RefSeq" id="WP_076454308.1">
    <property type="nucleotide sequence ID" value="NZ_FTNE01000001.1"/>
</dbReference>
<organism evidence="1 2">
    <name type="scientific">Acidiphilium rubrum</name>
    <dbReference type="NCBI Taxonomy" id="526"/>
    <lineage>
        <taxon>Bacteria</taxon>
        <taxon>Pseudomonadati</taxon>
        <taxon>Pseudomonadota</taxon>
        <taxon>Alphaproteobacteria</taxon>
        <taxon>Acetobacterales</taxon>
        <taxon>Acidocellaceae</taxon>
        <taxon>Acidiphilium</taxon>
    </lineage>
</organism>
<dbReference type="AlphaFoldDB" id="A0A8G2CHW2"/>
<accession>A0A8G2CHW2</accession>
<comment type="caution">
    <text evidence="1">The sequence shown here is derived from an EMBL/GenBank/DDBJ whole genome shotgun (WGS) entry which is preliminary data.</text>
</comment>